<proteinExistence type="predicted"/>
<evidence type="ECO:0000313" key="2">
    <source>
        <dbReference type="Proteomes" id="UP000027730"/>
    </source>
</evidence>
<organism evidence="1 2">
    <name type="scientific">Aureobasidium namibiae CBS 147.97</name>
    <dbReference type="NCBI Taxonomy" id="1043004"/>
    <lineage>
        <taxon>Eukaryota</taxon>
        <taxon>Fungi</taxon>
        <taxon>Dikarya</taxon>
        <taxon>Ascomycota</taxon>
        <taxon>Pezizomycotina</taxon>
        <taxon>Dothideomycetes</taxon>
        <taxon>Dothideomycetidae</taxon>
        <taxon>Dothideales</taxon>
        <taxon>Saccotheciaceae</taxon>
        <taxon>Aureobasidium</taxon>
    </lineage>
</organism>
<accession>A0A074X1W5</accession>
<gene>
    <name evidence="1" type="ORF">M436DRAFT_59709</name>
</gene>
<dbReference type="RefSeq" id="XP_013432083.1">
    <property type="nucleotide sequence ID" value="XM_013576629.1"/>
</dbReference>
<dbReference type="EMBL" id="KL584702">
    <property type="protein sequence ID" value="KEQ77749.1"/>
    <property type="molecule type" value="Genomic_DNA"/>
</dbReference>
<reference evidence="1 2" key="1">
    <citation type="journal article" date="2014" name="BMC Genomics">
        <title>Genome sequencing of four Aureobasidium pullulans varieties: biotechnological potential, stress tolerance, and description of new species.</title>
        <authorList>
            <person name="Gostin Ar C."/>
            <person name="Ohm R.A."/>
            <person name="Kogej T."/>
            <person name="Sonjak S."/>
            <person name="Turk M."/>
            <person name="Zajc J."/>
            <person name="Zalar P."/>
            <person name="Grube M."/>
            <person name="Sun H."/>
            <person name="Han J."/>
            <person name="Sharma A."/>
            <person name="Chiniquy J."/>
            <person name="Ngan C.Y."/>
            <person name="Lipzen A."/>
            <person name="Barry K."/>
            <person name="Grigoriev I.V."/>
            <person name="Gunde-Cimerman N."/>
        </authorList>
    </citation>
    <scope>NUCLEOTIDE SEQUENCE [LARGE SCALE GENOMIC DNA]</scope>
    <source>
        <strain evidence="1 2">CBS 147.97</strain>
    </source>
</reference>
<protein>
    <recommendedName>
        <fullName evidence="3">F-box domain-containing protein</fullName>
    </recommendedName>
</protein>
<dbReference type="AlphaFoldDB" id="A0A074X1W5"/>
<evidence type="ECO:0000313" key="1">
    <source>
        <dbReference type="EMBL" id="KEQ77749.1"/>
    </source>
</evidence>
<name>A0A074X1W5_9PEZI</name>
<keyword evidence="2" id="KW-1185">Reference proteome</keyword>
<sequence length="448" mass="51805">MIMEHPANTFPQEIWAEIMRYCPQETLVVLSRLSSLLCTEARKLLLRTVVSKHHTNRLHEPMGIIHRPWSFYDFLQRDRVDWRRMMKSIRLNWMSEYVNKDGNSALVGREKSIEDHLIFKTALLLCECTRLSEFHLGARSLAVVTTMLKHGSLPVTSLDFALPHRYLWEDIYAVFNIPTLATLVIRNLLSPDRPSFRFPPRIPDELHHKHGTSNVQELSLLDCGPLTLSISPLFQWPKNPRKLNYAPMRSKCEPYWRTILRRTGDISDAVDLSVSVLLPLKSTLQELHFDLGLDRHWILPFQTGHLFQPFTSLKHLTAPIELVMHSRGLSRSRTGKPFYTNLPHSLETLELKFTILTSWHSRPARSDLDADACLMTDPAHQLFDELSVLAMQKGEWLSGLRQVTLTGDGDRPFLVKCKHAEYALEDLEHSGVHVVQGNWYRESEEAWI</sequence>
<dbReference type="OrthoDB" id="3855161at2759"/>
<dbReference type="Proteomes" id="UP000027730">
    <property type="component" value="Unassembled WGS sequence"/>
</dbReference>
<evidence type="ECO:0008006" key="3">
    <source>
        <dbReference type="Google" id="ProtNLM"/>
    </source>
</evidence>
<dbReference type="GeneID" id="25412860"/>
<dbReference type="HOGENOM" id="CLU_029040_0_0_1"/>